<feature type="transmembrane region" description="Helical" evidence="7">
    <location>
        <begin position="100"/>
        <end position="119"/>
    </location>
</feature>
<evidence type="ECO:0000256" key="6">
    <source>
        <dbReference type="ARBA" id="ARBA00023136"/>
    </source>
</evidence>
<keyword evidence="6 7" id="KW-0472">Membrane</keyword>
<keyword evidence="9" id="KW-0012">Acyltransferase</keyword>
<evidence type="ECO:0000256" key="5">
    <source>
        <dbReference type="ARBA" id="ARBA00022989"/>
    </source>
</evidence>
<sequence length="309" mass="35606">MEKLQKKSELQPKKRNRIVYLDILRVLSILCVIAIHGAAGKAQDINALGEPSWWWSNVVNSITRWAVPVFFMISGALTLDSPHLDNIPYFIKSRFLKVGIPFLIWSIIYSLIMEIYILGNEIHFPEILGILFMNILLDKSYYHLWFVYDIFIIYLISPLLKKIVVHSTKKEFEYWLGLWFASTVLCTLIQSLVRFFGGPEYYYVHILNIPFVFGISGYCILGYYLHHHDLSKKLRMVIYIGALASVFLTAFGTYFISLSKNTLNESLYSHFAVTTVTISIAIFIAAKNIDWNGFLTESFQKLLGTLSTI</sequence>
<reference evidence="9 10" key="1">
    <citation type="submission" date="2016-10" db="EMBL/GenBank/DDBJ databases">
        <authorList>
            <person name="de Groot N.N."/>
        </authorList>
    </citation>
    <scope>NUCLEOTIDE SEQUENCE [LARGE SCALE GENOMIC DNA]</scope>
    <source>
        <strain evidence="9 10">DSM 1283</strain>
    </source>
</reference>
<dbReference type="Pfam" id="PF01757">
    <property type="entry name" value="Acyl_transf_3"/>
    <property type="match status" value="1"/>
</dbReference>
<comment type="subcellular location">
    <subcellularLocation>
        <location evidence="1">Cell membrane</location>
        <topology evidence="1">Multi-pass membrane protein</topology>
    </subcellularLocation>
</comment>
<dbReference type="OrthoDB" id="9810469at2"/>
<dbReference type="PANTHER" id="PTHR40074">
    <property type="entry name" value="O-ACETYLTRANSFERASE WECH"/>
    <property type="match status" value="1"/>
</dbReference>
<dbReference type="AlphaFoldDB" id="A0A1I5FHF0"/>
<keyword evidence="10" id="KW-1185">Reference proteome</keyword>
<name>A0A1I5FHF0_9FIRM</name>
<proteinExistence type="inferred from homology"/>
<dbReference type="RefSeq" id="WP_091686437.1">
    <property type="nucleotide sequence ID" value="NZ_BAABFM010000048.1"/>
</dbReference>
<keyword evidence="9" id="KW-0808">Transferase</keyword>
<dbReference type="Proteomes" id="UP000198806">
    <property type="component" value="Unassembled WGS sequence"/>
</dbReference>
<keyword evidence="4 7" id="KW-0812">Transmembrane</keyword>
<feature type="transmembrane region" description="Helical" evidence="7">
    <location>
        <begin position="237"/>
        <end position="256"/>
    </location>
</feature>
<feature type="transmembrane region" description="Helical" evidence="7">
    <location>
        <begin position="268"/>
        <end position="286"/>
    </location>
</feature>
<feature type="transmembrane region" description="Helical" evidence="7">
    <location>
        <begin position="172"/>
        <end position="196"/>
    </location>
</feature>
<evidence type="ECO:0000313" key="10">
    <source>
        <dbReference type="Proteomes" id="UP000198806"/>
    </source>
</evidence>
<feature type="transmembrane region" description="Helical" evidence="7">
    <location>
        <begin position="20"/>
        <end position="42"/>
    </location>
</feature>
<dbReference type="PANTHER" id="PTHR40074:SF2">
    <property type="entry name" value="O-ACETYLTRANSFERASE WECH"/>
    <property type="match status" value="1"/>
</dbReference>
<comment type="similarity">
    <text evidence="2">Belongs to the acyltransferase 3 family.</text>
</comment>
<dbReference type="GO" id="GO:0009246">
    <property type="term" value="P:enterobacterial common antigen biosynthetic process"/>
    <property type="evidence" value="ECO:0007669"/>
    <property type="project" value="TreeGrafter"/>
</dbReference>
<evidence type="ECO:0000256" key="7">
    <source>
        <dbReference type="SAM" id="Phobius"/>
    </source>
</evidence>
<evidence type="ECO:0000256" key="2">
    <source>
        <dbReference type="ARBA" id="ARBA00007400"/>
    </source>
</evidence>
<keyword evidence="5 7" id="KW-1133">Transmembrane helix</keyword>
<feature type="domain" description="Acyltransferase 3" evidence="8">
    <location>
        <begin position="19"/>
        <end position="302"/>
    </location>
</feature>
<organism evidence="9 10">
    <name type="scientific">Anaerocolumna aminovalerica</name>
    <dbReference type="NCBI Taxonomy" id="1527"/>
    <lineage>
        <taxon>Bacteria</taxon>
        <taxon>Bacillati</taxon>
        <taxon>Bacillota</taxon>
        <taxon>Clostridia</taxon>
        <taxon>Lachnospirales</taxon>
        <taxon>Lachnospiraceae</taxon>
        <taxon>Anaerocolumna</taxon>
    </lineage>
</organism>
<feature type="transmembrane region" description="Helical" evidence="7">
    <location>
        <begin position="141"/>
        <end position="160"/>
    </location>
</feature>
<evidence type="ECO:0000256" key="1">
    <source>
        <dbReference type="ARBA" id="ARBA00004651"/>
    </source>
</evidence>
<protein>
    <submittedName>
        <fullName evidence="9">Surface polysaccharide O-acyltransferase, integral membrane enzyme</fullName>
    </submittedName>
</protein>
<evidence type="ECO:0000256" key="4">
    <source>
        <dbReference type="ARBA" id="ARBA00022692"/>
    </source>
</evidence>
<accession>A0A1I5FHF0</accession>
<dbReference type="InterPro" id="IPR002656">
    <property type="entry name" value="Acyl_transf_3_dom"/>
</dbReference>
<dbReference type="EMBL" id="FOWD01000014">
    <property type="protein sequence ID" value="SFO23174.1"/>
    <property type="molecule type" value="Genomic_DNA"/>
</dbReference>
<evidence type="ECO:0000313" key="9">
    <source>
        <dbReference type="EMBL" id="SFO23174.1"/>
    </source>
</evidence>
<evidence type="ECO:0000259" key="8">
    <source>
        <dbReference type="Pfam" id="PF01757"/>
    </source>
</evidence>
<feature type="transmembrane region" description="Helical" evidence="7">
    <location>
        <begin position="202"/>
        <end position="225"/>
    </location>
</feature>
<dbReference type="STRING" id="1527.SAMN04489757_11428"/>
<dbReference type="GO" id="GO:0005886">
    <property type="term" value="C:plasma membrane"/>
    <property type="evidence" value="ECO:0007669"/>
    <property type="project" value="UniProtKB-SubCell"/>
</dbReference>
<keyword evidence="3" id="KW-1003">Cell membrane</keyword>
<gene>
    <name evidence="9" type="ORF">SAMN04489757_11428</name>
</gene>
<dbReference type="GO" id="GO:0016413">
    <property type="term" value="F:O-acetyltransferase activity"/>
    <property type="evidence" value="ECO:0007669"/>
    <property type="project" value="TreeGrafter"/>
</dbReference>
<evidence type="ECO:0000256" key="3">
    <source>
        <dbReference type="ARBA" id="ARBA00022475"/>
    </source>
</evidence>